<proteinExistence type="inferred from homology"/>
<dbReference type="NCBIfam" id="TIGR00730">
    <property type="entry name" value="Rossman fold protein, TIGR00730 family"/>
    <property type="match status" value="1"/>
</dbReference>
<comment type="similarity">
    <text evidence="2 3">Belongs to the LOG family.</text>
</comment>
<reference evidence="4" key="1">
    <citation type="submission" date="2022-08" db="EMBL/GenBank/DDBJ databases">
        <title>Draft genome sequencing of Roseisolibacter agri AW1220.</title>
        <authorList>
            <person name="Tobiishi Y."/>
            <person name="Tonouchi A."/>
        </authorList>
    </citation>
    <scope>NUCLEOTIDE SEQUENCE</scope>
    <source>
        <strain evidence="4">AW1220</strain>
    </source>
</reference>
<sequence>MPDANSATPRSLASVCVFCGSSPGVDERLMDAARDFGARLARHGVALVYGGARRGLMGALADAALEDGGRVTGVIPRGLWEREVGHTGLSELLVVDSMHERKALMAERSAAFVALPGGVGTLEELFEVWTWALLGIHGKPVALLNVDGYFAPLLAFVDHMVEQGFLRPAHRQMLVVDDDAERLLERLAAYEPPAVQRWLTASEQ</sequence>
<dbReference type="GO" id="GO:0008714">
    <property type="term" value="F:AMP nucleosidase activity"/>
    <property type="evidence" value="ECO:0007669"/>
    <property type="project" value="UniProtKB-EC"/>
</dbReference>
<evidence type="ECO:0000256" key="1">
    <source>
        <dbReference type="ARBA" id="ARBA00000274"/>
    </source>
</evidence>
<dbReference type="Proteomes" id="UP001161325">
    <property type="component" value="Unassembled WGS sequence"/>
</dbReference>
<dbReference type="SUPFAM" id="SSF102405">
    <property type="entry name" value="MCP/YpsA-like"/>
    <property type="match status" value="1"/>
</dbReference>
<dbReference type="InterPro" id="IPR031100">
    <property type="entry name" value="LOG_fam"/>
</dbReference>
<dbReference type="EC" id="3.2.2.n1" evidence="3"/>
<name>A0AA37QHQ1_9BACT</name>
<keyword evidence="5" id="KW-1185">Reference proteome</keyword>
<evidence type="ECO:0000256" key="3">
    <source>
        <dbReference type="RuleBase" id="RU363015"/>
    </source>
</evidence>
<dbReference type="InterPro" id="IPR005269">
    <property type="entry name" value="LOG"/>
</dbReference>
<keyword evidence="3" id="KW-0203">Cytokinin biosynthesis</keyword>
<dbReference type="Pfam" id="PF03641">
    <property type="entry name" value="Lysine_decarbox"/>
    <property type="match status" value="1"/>
</dbReference>
<dbReference type="PANTHER" id="PTHR31223:SF70">
    <property type="entry name" value="LOG FAMILY PROTEIN YJL055W"/>
    <property type="match status" value="1"/>
</dbReference>
<keyword evidence="3" id="KW-0378">Hydrolase</keyword>
<dbReference type="RefSeq" id="WP_284351494.1">
    <property type="nucleotide sequence ID" value="NZ_BRXS01000005.1"/>
</dbReference>
<dbReference type="EMBL" id="BRXS01000005">
    <property type="protein sequence ID" value="GLC27048.1"/>
    <property type="molecule type" value="Genomic_DNA"/>
</dbReference>
<gene>
    <name evidence="4" type="ORF">rosag_35610</name>
</gene>
<organism evidence="4 5">
    <name type="scientific">Roseisolibacter agri</name>
    <dbReference type="NCBI Taxonomy" id="2014610"/>
    <lineage>
        <taxon>Bacteria</taxon>
        <taxon>Pseudomonadati</taxon>
        <taxon>Gemmatimonadota</taxon>
        <taxon>Gemmatimonadia</taxon>
        <taxon>Gemmatimonadales</taxon>
        <taxon>Gemmatimonadaceae</taxon>
        <taxon>Roseisolibacter</taxon>
    </lineage>
</organism>
<evidence type="ECO:0000313" key="5">
    <source>
        <dbReference type="Proteomes" id="UP001161325"/>
    </source>
</evidence>
<accession>A0AA37QHQ1</accession>
<dbReference type="AlphaFoldDB" id="A0AA37QHQ1"/>
<dbReference type="GO" id="GO:0005829">
    <property type="term" value="C:cytosol"/>
    <property type="evidence" value="ECO:0007669"/>
    <property type="project" value="TreeGrafter"/>
</dbReference>
<comment type="caution">
    <text evidence="4">The sequence shown here is derived from an EMBL/GenBank/DDBJ whole genome shotgun (WGS) entry which is preliminary data.</text>
</comment>
<evidence type="ECO:0000256" key="2">
    <source>
        <dbReference type="ARBA" id="ARBA00006763"/>
    </source>
</evidence>
<protein>
    <recommendedName>
        <fullName evidence="3">Cytokinin riboside 5'-monophosphate phosphoribohydrolase</fullName>
        <ecNumber evidence="3">3.2.2.n1</ecNumber>
    </recommendedName>
</protein>
<dbReference type="PANTHER" id="PTHR31223">
    <property type="entry name" value="LOG FAMILY PROTEIN YJL055W"/>
    <property type="match status" value="1"/>
</dbReference>
<dbReference type="GO" id="GO:0009691">
    <property type="term" value="P:cytokinin biosynthetic process"/>
    <property type="evidence" value="ECO:0007669"/>
    <property type="project" value="UniProtKB-UniRule"/>
</dbReference>
<evidence type="ECO:0000313" key="4">
    <source>
        <dbReference type="EMBL" id="GLC27048.1"/>
    </source>
</evidence>
<comment type="catalytic activity">
    <reaction evidence="1">
        <text>AMP + H2O = D-ribose 5-phosphate + adenine</text>
        <dbReference type="Rhea" id="RHEA:20129"/>
        <dbReference type="ChEBI" id="CHEBI:15377"/>
        <dbReference type="ChEBI" id="CHEBI:16708"/>
        <dbReference type="ChEBI" id="CHEBI:78346"/>
        <dbReference type="ChEBI" id="CHEBI:456215"/>
        <dbReference type="EC" id="3.2.2.4"/>
    </reaction>
</comment>
<dbReference type="Gene3D" id="3.40.50.450">
    <property type="match status" value="1"/>
</dbReference>